<dbReference type="Gene3D" id="1.10.238.10">
    <property type="entry name" value="EF-hand"/>
    <property type="match status" value="1"/>
</dbReference>
<feature type="domain" description="EF-hand" evidence="1">
    <location>
        <begin position="70"/>
        <end position="105"/>
    </location>
</feature>
<dbReference type="InterPro" id="IPR011992">
    <property type="entry name" value="EF-hand-dom_pair"/>
</dbReference>
<organism evidence="2 3">
    <name type="scientific">Nelumbo nucifera</name>
    <name type="common">Sacred lotus</name>
    <dbReference type="NCBI Taxonomy" id="4432"/>
    <lineage>
        <taxon>Eukaryota</taxon>
        <taxon>Viridiplantae</taxon>
        <taxon>Streptophyta</taxon>
        <taxon>Embryophyta</taxon>
        <taxon>Tracheophyta</taxon>
        <taxon>Spermatophyta</taxon>
        <taxon>Magnoliopsida</taxon>
        <taxon>Proteales</taxon>
        <taxon>Nelumbonaceae</taxon>
        <taxon>Nelumbo</taxon>
    </lineage>
</organism>
<dbReference type="Proteomes" id="UP000189703">
    <property type="component" value="Unplaced"/>
</dbReference>
<sequence>MGQVFGTIQEGIQGKEWRKKQLKKISDRVFDRFKNESGKANLTFEDLYIAILLVYNDINKHLAGPHIDPPSKVDIRTMMMTYDLNLDGELDREEFAGFIQKLTKDTVNVINQNLIIAFLVAPAVALMTKRATEGVPGVGRVVQRVPTSVYASAVTLAVVLLQRSGQEIE</sequence>
<dbReference type="RefSeq" id="XP_010242528.1">
    <property type="nucleotide sequence ID" value="XM_010244226.2"/>
</dbReference>
<dbReference type="AlphaFoldDB" id="A0A1U7Z6L4"/>
<dbReference type="GO" id="GO:0048306">
    <property type="term" value="F:calcium-dependent protein binding"/>
    <property type="evidence" value="ECO:0000318"/>
    <property type="project" value="GO_Central"/>
</dbReference>
<evidence type="ECO:0000313" key="2">
    <source>
        <dbReference type="Proteomes" id="UP000189703"/>
    </source>
</evidence>
<dbReference type="KEGG" id="nnu:104586857"/>
<gene>
    <name evidence="3 4" type="primary">LOC104586857</name>
</gene>
<dbReference type="PANTHER" id="PTHR37754">
    <property type="entry name" value="CALCIUM ION-BINDING PROTEIN"/>
    <property type="match status" value="1"/>
</dbReference>
<evidence type="ECO:0000313" key="4">
    <source>
        <dbReference type="RefSeq" id="XP_010242528.1"/>
    </source>
</evidence>
<name>A0A1U7Z6L4_NELNU</name>
<dbReference type="eggNOG" id="ENOG502RXKC">
    <property type="taxonomic scope" value="Eukaryota"/>
</dbReference>
<dbReference type="OMA" id="QGKQWRR"/>
<evidence type="ECO:0000259" key="1">
    <source>
        <dbReference type="PROSITE" id="PS50222"/>
    </source>
</evidence>
<evidence type="ECO:0000313" key="3">
    <source>
        <dbReference type="RefSeq" id="XP_010242527.1"/>
    </source>
</evidence>
<accession>A0A1U7Z6L4</accession>
<dbReference type="GeneID" id="104586857"/>
<keyword evidence="2" id="KW-1185">Reference proteome</keyword>
<reference evidence="3 4" key="1">
    <citation type="submission" date="2025-04" db="UniProtKB">
        <authorList>
            <consortium name="RefSeq"/>
        </authorList>
    </citation>
    <scope>IDENTIFICATION</scope>
</reference>
<protein>
    <submittedName>
        <fullName evidence="3 4">Uncharacterized protein LOC104586857</fullName>
    </submittedName>
</protein>
<dbReference type="OrthoDB" id="47513at2759"/>
<proteinExistence type="predicted"/>
<dbReference type="PROSITE" id="PS50222">
    <property type="entry name" value="EF_HAND_2"/>
    <property type="match status" value="1"/>
</dbReference>
<dbReference type="GO" id="GO:0005509">
    <property type="term" value="F:calcium ion binding"/>
    <property type="evidence" value="ECO:0000318"/>
    <property type="project" value="GO_Central"/>
</dbReference>
<dbReference type="SUPFAM" id="SSF47473">
    <property type="entry name" value="EF-hand"/>
    <property type="match status" value="1"/>
</dbReference>
<dbReference type="PANTHER" id="PTHR37754:SF4">
    <property type="entry name" value="EF-HAND DOMAIN-CONTAINING PROTEIN"/>
    <property type="match status" value="1"/>
</dbReference>
<dbReference type="RefSeq" id="XP_010242527.1">
    <property type="nucleotide sequence ID" value="XM_010244225.2"/>
</dbReference>
<dbReference type="InterPro" id="IPR002048">
    <property type="entry name" value="EF_hand_dom"/>
</dbReference>